<proteinExistence type="predicted"/>
<organism evidence="2">
    <name type="scientific">Geoglobus ahangari</name>
    <dbReference type="NCBI Taxonomy" id="113653"/>
    <lineage>
        <taxon>Archaea</taxon>
        <taxon>Methanobacteriati</taxon>
        <taxon>Methanobacteriota</taxon>
        <taxon>Archaeoglobi</taxon>
        <taxon>Archaeoglobales</taxon>
        <taxon>Archaeoglobaceae</taxon>
        <taxon>Geoglobus</taxon>
    </lineage>
</organism>
<evidence type="ECO:0000256" key="1">
    <source>
        <dbReference type="SAM" id="Phobius"/>
    </source>
</evidence>
<accession>A0A7C3UGZ3</accession>
<dbReference type="PANTHER" id="PTHR10790">
    <property type="entry name" value="TPR-DOMAIN CONTAINING PROTEIN"/>
    <property type="match status" value="1"/>
</dbReference>
<feature type="transmembrane region" description="Helical" evidence="1">
    <location>
        <begin position="243"/>
        <end position="263"/>
    </location>
</feature>
<dbReference type="AlphaFoldDB" id="A0A7C3UGZ3"/>
<dbReference type="InterPro" id="IPR018746">
    <property type="entry name" value="DUF2298"/>
</dbReference>
<feature type="transmembrane region" description="Helical" evidence="1">
    <location>
        <begin position="334"/>
        <end position="353"/>
    </location>
</feature>
<keyword evidence="1" id="KW-1133">Transmembrane helix</keyword>
<feature type="transmembrane region" description="Helical" evidence="1">
    <location>
        <begin position="48"/>
        <end position="66"/>
    </location>
</feature>
<feature type="transmembrane region" description="Helical" evidence="1">
    <location>
        <begin position="365"/>
        <end position="388"/>
    </location>
</feature>
<dbReference type="Pfam" id="PF10060">
    <property type="entry name" value="DUF2298"/>
    <property type="match status" value="1"/>
</dbReference>
<gene>
    <name evidence="2" type="ORF">ENX77_02510</name>
</gene>
<keyword evidence="1" id="KW-0812">Transmembrane</keyword>
<feature type="transmembrane region" description="Helical" evidence="1">
    <location>
        <begin position="395"/>
        <end position="413"/>
    </location>
</feature>
<evidence type="ECO:0008006" key="3">
    <source>
        <dbReference type="Google" id="ProtNLM"/>
    </source>
</evidence>
<feature type="transmembrane region" description="Helical" evidence="1">
    <location>
        <begin position="78"/>
        <end position="94"/>
    </location>
</feature>
<protein>
    <recommendedName>
        <fullName evidence="3">DUF2079 domain-containing protein</fullName>
    </recommendedName>
</protein>
<sequence>MMERIFLFVFILALLSNLLRPYYISKFLSVILISTITFFLGHFMRFEWAFYISFIAVFSLTFYGILKRGFEIDRDNESVFLISFAYFLFLRSLVPDILDAEKFMDMAFMNSVLNADRLPPNDLFFAGGRIDFYYYFGHVIAAVITKMCFVPPEYGYNIAMAFVSAVSFSILHGFLRDVGIGKIGLIPLISGPIYSFYDLLKTLSSGKLPGFLFYWNSTRIIPDSKFKYVITEFPYFSFIHADLHAHVIAIPIKILFIALLYRFYKEKELGLEIPLLNFVLFATNSWDAPAFFLLSSLILLKGRRFDLLILSALFIVIFKLELNTGAPIFFSSEFSEHLPFLSFWGLFLVLLYYNYLEEIKRKPLLILPAVLFFVSPAFIFLPLILFAVRRREFEDLLVAIGALFIIICEFVTIDWRINTYFKFYLIALVLFLHPTAKSLEIIYKKRKPVALLLIALMLTYPVIATPVRHYKAELTLDGLNFMREQNPGDYYAVKWLYGKNVVIVEGVDSSYSYSGRIAVFSGNPTVIAWPSHEIHWRNNTKEVIERINDVKKLYKGSCDDILEIAKKYNISYIVCGRYEKERYSCNFSCLKKVFDMHGTEIYSLNTIE</sequence>
<feature type="transmembrane region" description="Helical" evidence="1">
    <location>
        <begin position="305"/>
        <end position="322"/>
    </location>
</feature>
<feature type="transmembrane region" description="Helical" evidence="1">
    <location>
        <begin position="275"/>
        <end position="299"/>
    </location>
</feature>
<reference evidence="2" key="1">
    <citation type="journal article" date="2020" name="mSystems">
        <title>Genome- and Community-Level Interaction Insights into Carbon Utilization and Element Cycling Functions of Hydrothermarchaeota in Hydrothermal Sediment.</title>
        <authorList>
            <person name="Zhou Z."/>
            <person name="Liu Y."/>
            <person name="Xu W."/>
            <person name="Pan J."/>
            <person name="Luo Z.H."/>
            <person name="Li M."/>
        </authorList>
    </citation>
    <scope>NUCLEOTIDE SEQUENCE [LARGE SCALE GENOMIC DNA]</scope>
    <source>
        <strain evidence="2">SpSt-97</strain>
    </source>
</reference>
<feature type="transmembrane region" description="Helical" evidence="1">
    <location>
        <begin position="156"/>
        <end position="175"/>
    </location>
</feature>
<dbReference type="EMBL" id="DTPI01000015">
    <property type="protein sequence ID" value="HGE65988.1"/>
    <property type="molecule type" value="Genomic_DNA"/>
</dbReference>
<evidence type="ECO:0000313" key="2">
    <source>
        <dbReference type="EMBL" id="HGE65988.1"/>
    </source>
</evidence>
<feature type="transmembrane region" description="Helical" evidence="1">
    <location>
        <begin position="448"/>
        <end position="467"/>
    </location>
</feature>
<dbReference type="PANTHER" id="PTHR10790:SF51">
    <property type="entry name" value="TETRATRICOPEPTIDE REPEAT PROTEIN"/>
    <property type="match status" value="1"/>
</dbReference>
<name>A0A7C3UGZ3_9EURY</name>
<keyword evidence="1" id="KW-0472">Membrane</keyword>
<comment type="caution">
    <text evidence="2">The sequence shown here is derived from an EMBL/GenBank/DDBJ whole genome shotgun (WGS) entry which is preliminary data.</text>
</comment>